<evidence type="ECO:0000259" key="1">
    <source>
        <dbReference type="PROSITE" id="PS51352"/>
    </source>
</evidence>
<name>A0A9Q1Q816_9CARY</name>
<organism evidence="2 3">
    <name type="scientific">Carnegiea gigantea</name>
    <dbReference type="NCBI Taxonomy" id="171969"/>
    <lineage>
        <taxon>Eukaryota</taxon>
        <taxon>Viridiplantae</taxon>
        <taxon>Streptophyta</taxon>
        <taxon>Embryophyta</taxon>
        <taxon>Tracheophyta</taxon>
        <taxon>Spermatophyta</taxon>
        <taxon>Magnoliopsida</taxon>
        <taxon>eudicotyledons</taxon>
        <taxon>Gunneridae</taxon>
        <taxon>Pentapetalae</taxon>
        <taxon>Caryophyllales</taxon>
        <taxon>Cactineae</taxon>
        <taxon>Cactaceae</taxon>
        <taxon>Cactoideae</taxon>
        <taxon>Echinocereeae</taxon>
        <taxon>Carnegiea</taxon>
    </lineage>
</organism>
<dbReference type="PANTHER" id="PTHR10438:SF434">
    <property type="entry name" value="THIOREDOXIN H9"/>
    <property type="match status" value="1"/>
</dbReference>
<keyword evidence="3" id="KW-1185">Reference proteome</keyword>
<dbReference type="InterPro" id="IPR050620">
    <property type="entry name" value="Thioredoxin_H-type-like"/>
</dbReference>
<dbReference type="InterPro" id="IPR013766">
    <property type="entry name" value="Thioredoxin_domain"/>
</dbReference>
<proteinExistence type="predicted"/>
<dbReference type="EMBL" id="JAKOGI010000686">
    <property type="protein sequence ID" value="KAJ8431490.1"/>
    <property type="molecule type" value="Genomic_DNA"/>
</dbReference>
<dbReference type="SUPFAM" id="SSF52833">
    <property type="entry name" value="Thioredoxin-like"/>
    <property type="match status" value="1"/>
</dbReference>
<dbReference type="InterPro" id="IPR017937">
    <property type="entry name" value="Thioredoxin_CS"/>
</dbReference>
<dbReference type="CDD" id="cd02947">
    <property type="entry name" value="TRX_family"/>
    <property type="match status" value="1"/>
</dbReference>
<comment type="caution">
    <text evidence="2">The sequence shown here is derived from an EMBL/GenBank/DDBJ whole genome shotgun (WGS) entry which is preliminary data.</text>
</comment>
<dbReference type="PROSITE" id="PS00194">
    <property type="entry name" value="THIOREDOXIN_1"/>
    <property type="match status" value="1"/>
</dbReference>
<dbReference type="PROSITE" id="PS51352">
    <property type="entry name" value="THIOREDOXIN_2"/>
    <property type="match status" value="1"/>
</dbReference>
<gene>
    <name evidence="2" type="ORF">Cgig2_032261</name>
</gene>
<sequence length="219" mass="25259">MNEDGKIPYIPKFFTPVASEFGQGPDTYSMSYPGSVVPDTGDGCWSCYTKMRLGCPRLMGQCWTKLGCLRKKRYRRRHQLAGGRVQLVNKVESWEEKLAEAKQHGKTVVVKFSATWCTPCKEIAQPYRKLADKYSSLLFLAVDVDEMAVFKGVFNFWDYKVELYKELVCFTMQEFCTSWDIKATPTFYFFRDGQAIDKLVGANEFELQKKIAAVAEYRF</sequence>
<feature type="domain" description="Thioredoxin" evidence="1">
    <location>
        <begin position="80"/>
        <end position="216"/>
    </location>
</feature>
<dbReference type="Gene3D" id="3.40.30.10">
    <property type="entry name" value="Glutaredoxin"/>
    <property type="match status" value="1"/>
</dbReference>
<dbReference type="PANTHER" id="PTHR10438">
    <property type="entry name" value="THIOREDOXIN"/>
    <property type="match status" value="1"/>
</dbReference>
<dbReference type="OrthoDB" id="2121326at2759"/>
<evidence type="ECO:0000313" key="2">
    <source>
        <dbReference type="EMBL" id="KAJ8431490.1"/>
    </source>
</evidence>
<dbReference type="Proteomes" id="UP001153076">
    <property type="component" value="Unassembled WGS sequence"/>
</dbReference>
<protein>
    <recommendedName>
        <fullName evidence="1">Thioredoxin domain-containing protein</fullName>
    </recommendedName>
</protein>
<dbReference type="Pfam" id="PF00085">
    <property type="entry name" value="Thioredoxin"/>
    <property type="match status" value="2"/>
</dbReference>
<evidence type="ECO:0000313" key="3">
    <source>
        <dbReference type="Proteomes" id="UP001153076"/>
    </source>
</evidence>
<dbReference type="AlphaFoldDB" id="A0A9Q1Q816"/>
<reference evidence="2" key="1">
    <citation type="submission" date="2022-04" db="EMBL/GenBank/DDBJ databases">
        <title>Carnegiea gigantea Genome sequencing and assembly v2.</title>
        <authorList>
            <person name="Copetti D."/>
            <person name="Sanderson M.J."/>
            <person name="Burquez A."/>
            <person name="Wojciechowski M.F."/>
        </authorList>
    </citation>
    <scope>NUCLEOTIDE SEQUENCE</scope>
    <source>
        <strain evidence="2">SGP5-SGP5p</strain>
        <tissue evidence="2">Aerial part</tissue>
    </source>
</reference>
<dbReference type="InterPro" id="IPR036249">
    <property type="entry name" value="Thioredoxin-like_sf"/>
</dbReference>
<accession>A0A9Q1Q816</accession>